<evidence type="ECO:0000313" key="9">
    <source>
        <dbReference type="EMBL" id="RJG49908.1"/>
    </source>
</evidence>
<keyword evidence="4 7" id="KW-1133">Transmembrane helix</keyword>
<dbReference type="Gene3D" id="2.40.30.170">
    <property type="match status" value="1"/>
</dbReference>
<evidence type="ECO:0000256" key="6">
    <source>
        <dbReference type="SAM" id="Coils"/>
    </source>
</evidence>
<dbReference type="Proteomes" id="UP000283255">
    <property type="component" value="Unassembled WGS sequence"/>
</dbReference>
<keyword evidence="10" id="KW-1185">Reference proteome</keyword>
<feature type="coiled-coil region" evidence="6">
    <location>
        <begin position="209"/>
        <end position="236"/>
    </location>
</feature>
<dbReference type="SUPFAM" id="SSF111369">
    <property type="entry name" value="HlyD-like secretion proteins"/>
    <property type="match status" value="2"/>
</dbReference>
<evidence type="ECO:0000256" key="2">
    <source>
        <dbReference type="ARBA" id="ARBA00009477"/>
    </source>
</evidence>
<dbReference type="Pfam" id="PF25917">
    <property type="entry name" value="BSH_RND"/>
    <property type="match status" value="1"/>
</dbReference>
<evidence type="ECO:0000256" key="7">
    <source>
        <dbReference type="SAM" id="Phobius"/>
    </source>
</evidence>
<evidence type="ECO:0000256" key="5">
    <source>
        <dbReference type="ARBA" id="ARBA00023136"/>
    </source>
</evidence>
<feature type="transmembrane region" description="Helical" evidence="7">
    <location>
        <begin position="29"/>
        <end position="48"/>
    </location>
</feature>
<feature type="domain" description="Multidrug resistance protein MdtA-like barrel-sandwich hybrid" evidence="8">
    <location>
        <begin position="71"/>
        <end position="268"/>
    </location>
</feature>
<evidence type="ECO:0000259" key="8">
    <source>
        <dbReference type="Pfam" id="PF25917"/>
    </source>
</evidence>
<dbReference type="RefSeq" id="WP_119909554.1">
    <property type="nucleotide sequence ID" value="NZ_QZCH01000003.1"/>
</dbReference>
<dbReference type="PANTHER" id="PTHR30386">
    <property type="entry name" value="MEMBRANE FUSION SUBUNIT OF EMRAB-TOLC MULTIDRUG EFFLUX PUMP"/>
    <property type="match status" value="1"/>
</dbReference>
<keyword evidence="5 7" id="KW-0472">Membrane</keyword>
<sequence length="407" mass="45559">MLEGLAIWALFIYILRLLGVPWTTPFKAFAYVGGGLWLGFVWIGLINFTPMDMSGGSIVQAPHVQLRPGNTQIKGKVAKIHIAPNSKVAQGQLIFELDDEVYQIQEQKAASEQESAEVAYLIAQEQVSLSQNDYENSLINLEISKSTLLSAKDDHRLQATMLQRYLKQNAVVKHTITESMIDEQRTKVSLALNKVSSQHNEVQRQGVNVTQAKVKIEQAKLNVQNTKAAFDTAKELHQQAIWNLAQTKVYAPSDGFVTNFILREGQYVGILSRMQMYTNEKYILMRVNHQAIRNVHAGQLAEFVSPVYPGKVFAAEVQGIVEATGESEAGSLGRELSVSQTTLKNVRNKYHFVRLKLLEPVGYDIPVGAVGLAWISADKPHPFLSFLDVIRGIIIRMKAQIYYIYSI</sequence>
<protein>
    <submittedName>
        <fullName evidence="9">Biotin/lipoyl-binding protein</fullName>
    </submittedName>
</protein>
<comment type="caution">
    <text evidence="9">The sequence shown here is derived from an EMBL/GenBank/DDBJ whole genome shotgun (WGS) entry which is preliminary data.</text>
</comment>
<evidence type="ECO:0000256" key="4">
    <source>
        <dbReference type="ARBA" id="ARBA00022989"/>
    </source>
</evidence>
<comment type="subcellular location">
    <subcellularLocation>
        <location evidence="1">Membrane</location>
        <topology evidence="1">Single-pass membrane protein</topology>
    </subcellularLocation>
</comment>
<dbReference type="Gene3D" id="2.40.50.100">
    <property type="match status" value="1"/>
</dbReference>
<dbReference type="OrthoDB" id="107989at2"/>
<reference evidence="9 10" key="1">
    <citation type="submission" date="2018-09" db="EMBL/GenBank/DDBJ databases">
        <authorList>
            <person name="Wang F."/>
        </authorList>
    </citation>
    <scope>NUCLEOTIDE SEQUENCE [LARGE SCALE GENOMIC DNA]</scope>
    <source>
        <strain evidence="9 10">PLHSC7-2</strain>
    </source>
</reference>
<name>A0A418YHQ0_9GAMM</name>
<keyword evidence="3 7" id="KW-0812">Transmembrane</keyword>
<dbReference type="InterPro" id="IPR058625">
    <property type="entry name" value="MdtA-like_BSH"/>
</dbReference>
<dbReference type="AlphaFoldDB" id="A0A418YHQ0"/>
<evidence type="ECO:0000256" key="3">
    <source>
        <dbReference type="ARBA" id="ARBA00022692"/>
    </source>
</evidence>
<evidence type="ECO:0000256" key="1">
    <source>
        <dbReference type="ARBA" id="ARBA00004167"/>
    </source>
</evidence>
<dbReference type="InterPro" id="IPR050739">
    <property type="entry name" value="MFP"/>
</dbReference>
<evidence type="ECO:0000313" key="10">
    <source>
        <dbReference type="Proteomes" id="UP000283255"/>
    </source>
</evidence>
<keyword evidence="6" id="KW-0175">Coiled coil</keyword>
<dbReference type="EMBL" id="QZCH01000003">
    <property type="protein sequence ID" value="RJG49908.1"/>
    <property type="molecule type" value="Genomic_DNA"/>
</dbReference>
<gene>
    <name evidence="9" type="ORF">D1Z90_04485</name>
</gene>
<accession>A0A418YHQ0</accession>
<reference evidence="9 10" key="2">
    <citation type="submission" date="2019-01" db="EMBL/GenBank/DDBJ databases">
        <title>Motilimonas pumilus sp. nov., isolated from the gut of sea cucumber (Apostichopus japonicus).</title>
        <authorList>
            <person name="Wang F.-Q."/>
            <person name="Ren L.-H."/>
            <person name="Lin Y.-W."/>
            <person name="Sun G.-H."/>
            <person name="Du Z.-J."/>
            <person name="Zhao J.-X."/>
            <person name="Liu X.-J."/>
            <person name="Liu L.-J."/>
        </authorList>
    </citation>
    <scope>NUCLEOTIDE SEQUENCE [LARGE SCALE GENOMIC DNA]</scope>
    <source>
        <strain evidence="9 10">PLHSC7-2</strain>
    </source>
</reference>
<dbReference type="PANTHER" id="PTHR30386:SF26">
    <property type="entry name" value="TRANSPORT PROTEIN COMB"/>
    <property type="match status" value="1"/>
</dbReference>
<comment type="similarity">
    <text evidence="2">Belongs to the membrane fusion protein (MFP) (TC 8.A.1) family.</text>
</comment>
<proteinExistence type="inferred from homology"/>
<organism evidence="9 10">
    <name type="scientific">Motilimonas pumila</name>
    <dbReference type="NCBI Taxonomy" id="2303987"/>
    <lineage>
        <taxon>Bacteria</taxon>
        <taxon>Pseudomonadati</taxon>
        <taxon>Pseudomonadota</taxon>
        <taxon>Gammaproteobacteria</taxon>
        <taxon>Alteromonadales</taxon>
        <taxon>Alteromonadales genera incertae sedis</taxon>
        <taxon>Motilimonas</taxon>
    </lineage>
</organism>
<dbReference type="GO" id="GO:0016020">
    <property type="term" value="C:membrane"/>
    <property type="evidence" value="ECO:0007669"/>
    <property type="project" value="UniProtKB-SubCell"/>
</dbReference>